<dbReference type="GO" id="GO:0009254">
    <property type="term" value="P:peptidoglycan turnover"/>
    <property type="evidence" value="ECO:0007669"/>
    <property type="project" value="InterPro"/>
</dbReference>
<evidence type="ECO:0000256" key="4">
    <source>
        <dbReference type="ARBA" id="ARBA00023316"/>
    </source>
</evidence>
<evidence type="ECO:0000256" key="2">
    <source>
        <dbReference type="ARBA" id="ARBA00012587"/>
    </source>
</evidence>
<name>A0A7W6AAY0_9SPHN</name>
<evidence type="ECO:0000256" key="1">
    <source>
        <dbReference type="ARBA" id="ARBA00001420"/>
    </source>
</evidence>
<dbReference type="InterPro" id="IPR026044">
    <property type="entry name" value="MltA"/>
</dbReference>
<dbReference type="GO" id="GO:0008933">
    <property type="term" value="F:peptidoglycan lytic transglycosylase activity"/>
    <property type="evidence" value="ECO:0007669"/>
    <property type="project" value="TreeGrafter"/>
</dbReference>
<dbReference type="Pfam" id="PF03562">
    <property type="entry name" value="MltA"/>
    <property type="match status" value="1"/>
</dbReference>
<keyword evidence="4" id="KW-0961">Cell wall biogenesis/degradation</keyword>
<dbReference type="EC" id="4.2.2.n1" evidence="2"/>
<comment type="caution">
    <text evidence="9">The sequence shown here is derived from an EMBL/GenBank/DDBJ whole genome shotgun (WGS) entry which is preliminary data.</text>
</comment>
<evidence type="ECO:0000313" key="10">
    <source>
        <dbReference type="Proteomes" id="UP000538670"/>
    </source>
</evidence>
<accession>A0A7W6AAY0</accession>
<dbReference type="RefSeq" id="WP_420854061.1">
    <property type="nucleotide sequence ID" value="NZ_JACIDH010000003.1"/>
</dbReference>
<dbReference type="Proteomes" id="UP000538670">
    <property type="component" value="Unassembled WGS sequence"/>
</dbReference>
<dbReference type="AlphaFoldDB" id="A0A7W6AAY0"/>
<protein>
    <recommendedName>
        <fullName evidence="2">peptidoglycan lytic exotransglycosylase</fullName>
        <ecNumber evidence="2">4.2.2.n1</ecNumber>
    </recommendedName>
    <alternativeName>
        <fullName evidence="5">Murein hydrolase A</fullName>
    </alternativeName>
</protein>
<proteinExistence type="predicted"/>
<feature type="signal peptide" evidence="7">
    <location>
        <begin position="1"/>
        <end position="20"/>
    </location>
</feature>
<feature type="domain" description="Lytic transglycosylase MltA" evidence="8">
    <location>
        <begin position="188"/>
        <end position="345"/>
    </location>
</feature>
<sequence>MRGLRTAATVALSLSLAACAGHIVPPGASGDYTGGASRPAPSQRPEFRPDRPRPAGPSVQPNGPSVSRVGPGPVQIIPATPLPATPVIAPAGAATAAQAGVLAGPPVAALPITEPQAEAARAAFLLSCPGLMRRTDSSGLTQGADWQPACQAAANVQRGGARDFFVRYFEAVQVGDGRSLATGYYEPEIAGSRDRRSGYEVPIYARPRDLIDVDLGAFSTALKGKKVRGKVQGTNLVPYDDRTAIEEGSLEGRAPVLAWGADPVEVFFLQIQGSGRLRLPGGDIMRVGYDTQNGRDYTGIGALMKSRGLLAPGQTSMQGIVAWLHAHPEEGRAIMRENKSFVFFRELDGAPQGAMGYAVTGQVSAAADPKFVPLGAPVFLSMDRQDATGLWVAQDTGGAIKGANRFDTFWGAGETARTVAGGMSARGTAFLLLPVGTLARAGIVGANGTAGAIPQP</sequence>
<evidence type="ECO:0000256" key="5">
    <source>
        <dbReference type="ARBA" id="ARBA00030918"/>
    </source>
</evidence>
<dbReference type="PANTHER" id="PTHR30124:SF0">
    <property type="entry name" value="MEMBRANE-BOUND LYTIC MUREIN TRANSGLYCOSYLASE A"/>
    <property type="match status" value="1"/>
</dbReference>
<dbReference type="PROSITE" id="PS51257">
    <property type="entry name" value="PROKAR_LIPOPROTEIN"/>
    <property type="match status" value="1"/>
</dbReference>
<feature type="chain" id="PRO_5031398199" description="peptidoglycan lytic exotransglycosylase" evidence="7">
    <location>
        <begin position="21"/>
        <end position="456"/>
    </location>
</feature>
<reference evidence="9 10" key="1">
    <citation type="submission" date="2020-08" db="EMBL/GenBank/DDBJ databases">
        <title>Genomic Encyclopedia of Type Strains, Phase IV (KMG-IV): sequencing the most valuable type-strain genomes for metagenomic binning, comparative biology and taxonomic classification.</title>
        <authorList>
            <person name="Goeker M."/>
        </authorList>
    </citation>
    <scope>NUCLEOTIDE SEQUENCE [LARGE SCALE GENOMIC DNA]</scope>
    <source>
        <strain evidence="9 10">DSM 19512</strain>
    </source>
</reference>
<dbReference type="SUPFAM" id="SSF50685">
    <property type="entry name" value="Barwin-like endoglucanases"/>
    <property type="match status" value="1"/>
</dbReference>
<keyword evidence="10" id="KW-1185">Reference proteome</keyword>
<dbReference type="GO" id="GO:0071555">
    <property type="term" value="P:cell wall organization"/>
    <property type="evidence" value="ECO:0007669"/>
    <property type="project" value="UniProtKB-KW"/>
</dbReference>
<evidence type="ECO:0000256" key="3">
    <source>
        <dbReference type="ARBA" id="ARBA00023239"/>
    </source>
</evidence>
<keyword evidence="7" id="KW-0732">Signal</keyword>
<evidence type="ECO:0000256" key="7">
    <source>
        <dbReference type="SAM" id="SignalP"/>
    </source>
</evidence>
<dbReference type="Gene3D" id="2.40.40.10">
    <property type="entry name" value="RlpA-like domain"/>
    <property type="match status" value="1"/>
</dbReference>
<dbReference type="InterPro" id="IPR036908">
    <property type="entry name" value="RlpA-like_sf"/>
</dbReference>
<feature type="region of interest" description="Disordered" evidence="6">
    <location>
        <begin position="28"/>
        <end position="74"/>
    </location>
</feature>
<dbReference type="GO" id="GO:0019867">
    <property type="term" value="C:outer membrane"/>
    <property type="evidence" value="ECO:0007669"/>
    <property type="project" value="InterPro"/>
</dbReference>
<dbReference type="CDD" id="cd14485">
    <property type="entry name" value="mltA_like_LT_A"/>
    <property type="match status" value="1"/>
</dbReference>
<dbReference type="Gene3D" id="2.40.240.50">
    <property type="entry name" value="Barwin-like endoglucanases"/>
    <property type="match status" value="1"/>
</dbReference>
<dbReference type="PANTHER" id="PTHR30124">
    <property type="entry name" value="MEMBRANE-BOUND LYTIC MUREIN TRANSGLYCOSYLASE A"/>
    <property type="match status" value="1"/>
</dbReference>
<dbReference type="CDD" id="cd14668">
    <property type="entry name" value="mlta_B"/>
    <property type="match status" value="1"/>
</dbReference>
<dbReference type="GO" id="GO:0004553">
    <property type="term" value="F:hydrolase activity, hydrolyzing O-glycosyl compounds"/>
    <property type="evidence" value="ECO:0007669"/>
    <property type="project" value="InterPro"/>
</dbReference>
<dbReference type="InterPro" id="IPR010611">
    <property type="entry name" value="3D_dom"/>
</dbReference>
<keyword evidence="3" id="KW-0456">Lyase</keyword>
<evidence type="ECO:0000259" key="8">
    <source>
        <dbReference type="SMART" id="SM00925"/>
    </source>
</evidence>
<evidence type="ECO:0000256" key="6">
    <source>
        <dbReference type="SAM" id="MobiDB-lite"/>
    </source>
</evidence>
<dbReference type="InterPro" id="IPR005300">
    <property type="entry name" value="MltA_B"/>
</dbReference>
<dbReference type="SMART" id="SM00925">
    <property type="entry name" value="MltA"/>
    <property type="match status" value="1"/>
</dbReference>
<dbReference type="Pfam" id="PF06725">
    <property type="entry name" value="3D"/>
    <property type="match status" value="1"/>
</dbReference>
<dbReference type="GO" id="GO:0009253">
    <property type="term" value="P:peptidoglycan catabolic process"/>
    <property type="evidence" value="ECO:0007669"/>
    <property type="project" value="TreeGrafter"/>
</dbReference>
<gene>
    <name evidence="9" type="ORF">GGR48_001242</name>
</gene>
<comment type="catalytic activity">
    <reaction evidence="1">
        <text>Exolytic cleavage of the (1-&gt;4)-beta-glycosidic linkage between N-acetylmuramic acid (MurNAc) and N-acetylglucosamine (GlcNAc) residues in peptidoglycan, from either the reducing or the non-reducing ends of the peptidoglycan chains, with concomitant formation of a 1,6-anhydrobond in the MurNAc residue.</text>
        <dbReference type="EC" id="4.2.2.n1"/>
    </reaction>
</comment>
<organism evidence="9 10">
    <name type="scientific">Sphingomonas pseudosanguinis</name>
    <dbReference type="NCBI Taxonomy" id="413712"/>
    <lineage>
        <taxon>Bacteria</taxon>
        <taxon>Pseudomonadati</taxon>
        <taxon>Pseudomonadota</taxon>
        <taxon>Alphaproteobacteria</taxon>
        <taxon>Sphingomonadales</taxon>
        <taxon>Sphingomonadaceae</taxon>
        <taxon>Sphingomonas</taxon>
    </lineage>
</organism>
<dbReference type="EMBL" id="JACIDH010000003">
    <property type="protein sequence ID" value="MBB3878823.1"/>
    <property type="molecule type" value="Genomic_DNA"/>
</dbReference>
<evidence type="ECO:0000313" key="9">
    <source>
        <dbReference type="EMBL" id="MBB3878823.1"/>
    </source>
</evidence>